<name>A0A6M2DK45_XENCH</name>
<feature type="chain" id="PRO_5026965329" description="Secreted protein" evidence="3">
    <location>
        <begin position="21"/>
        <end position="321"/>
    </location>
</feature>
<evidence type="ECO:0000256" key="3">
    <source>
        <dbReference type="SAM" id="SignalP"/>
    </source>
</evidence>
<feature type="region of interest" description="Disordered" evidence="1">
    <location>
        <begin position="297"/>
        <end position="321"/>
    </location>
</feature>
<keyword evidence="2" id="KW-0472">Membrane</keyword>
<keyword evidence="2" id="KW-1133">Transmembrane helix</keyword>
<keyword evidence="3" id="KW-0732">Signal</keyword>
<protein>
    <recommendedName>
        <fullName evidence="5">Secreted protein</fullName>
    </recommendedName>
</protein>
<feature type="transmembrane region" description="Helical" evidence="2">
    <location>
        <begin position="217"/>
        <end position="239"/>
    </location>
</feature>
<evidence type="ECO:0000313" key="4">
    <source>
        <dbReference type="EMBL" id="NOV46699.1"/>
    </source>
</evidence>
<accession>A0A6M2DK45</accession>
<dbReference type="AlphaFoldDB" id="A0A6M2DK45"/>
<organism evidence="4">
    <name type="scientific">Xenopsylla cheopis</name>
    <name type="common">Oriental rat flea</name>
    <name type="synonym">Pulex cheopis</name>
    <dbReference type="NCBI Taxonomy" id="163159"/>
    <lineage>
        <taxon>Eukaryota</taxon>
        <taxon>Metazoa</taxon>
        <taxon>Ecdysozoa</taxon>
        <taxon>Arthropoda</taxon>
        <taxon>Hexapoda</taxon>
        <taxon>Insecta</taxon>
        <taxon>Pterygota</taxon>
        <taxon>Neoptera</taxon>
        <taxon>Endopterygota</taxon>
        <taxon>Siphonaptera</taxon>
        <taxon>Pulicidae</taxon>
        <taxon>Xenopsyllinae</taxon>
        <taxon>Xenopsylla</taxon>
    </lineage>
</organism>
<evidence type="ECO:0000256" key="1">
    <source>
        <dbReference type="SAM" id="MobiDB-lite"/>
    </source>
</evidence>
<sequence length="321" mass="35741">MRFNYFVLFFTVMLTGYSLGYKTYKETNLCSGTRHKIFLGKRQESAAIVTIADQKEHIRQCNFSIEAAKHSNGIYVVILKSALRRNEVSGICIDYLLLRTPKGIARRTCGEYQVGKTPLESFVISETTLYVQVEFSADEPLPAGTEVSLVFTSYFNDCAKAGPNSKACVPERNEGCINSEFWGDKIVNCPSQDCLDEGGCDHLGEIDDLEYIQPAPVTLGAVTTILLLLLLFTTCLWACRKHHVCCWGPFCQQDSSVRQRNSSSDLDDVNDVNTAVLPSAPVIDIVHPPVFEMAEDRTSQVVSRVDPDKDPPPSYESLFPN</sequence>
<reference evidence="4" key="1">
    <citation type="submission" date="2020-03" db="EMBL/GenBank/DDBJ databases">
        <title>Transcriptomic Profiling of the Digestive Tract of the Rat Flea, Xenopsylla cheopis, Following Blood Feeding and Infection with Yersinia pestis.</title>
        <authorList>
            <person name="Bland D.M."/>
            <person name="Martens C.A."/>
            <person name="Virtaneva K."/>
            <person name="Kanakabandi K."/>
            <person name="Long D."/>
            <person name="Rosenke R."/>
            <person name="Saturday G.A."/>
            <person name="Hoyt F.H."/>
            <person name="Bruno D.P."/>
            <person name="Ribeiro J.M.C."/>
            <person name="Hinnebusch J."/>
        </authorList>
    </citation>
    <scope>NUCLEOTIDE SEQUENCE</scope>
</reference>
<dbReference type="EMBL" id="GIIL01002973">
    <property type="protein sequence ID" value="NOV46699.1"/>
    <property type="molecule type" value="Transcribed_RNA"/>
</dbReference>
<keyword evidence="2" id="KW-0812">Transmembrane</keyword>
<evidence type="ECO:0000256" key="2">
    <source>
        <dbReference type="SAM" id="Phobius"/>
    </source>
</evidence>
<evidence type="ECO:0008006" key="5">
    <source>
        <dbReference type="Google" id="ProtNLM"/>
    </source>
</evidence>
<proteinExistence type="predicted"/>
<feature type="signal peptide" evidence="3">
    <location>
        <begin position="1"/>
        <end position="20"/>
    </location>
</feature>